<dbReference type="RefSeq" id="WP_189564927.1">
    <property type="nucleotide sequence ID" value="NZ_BMXF01000002.1"/>
</dbReference>
<gene>
    <name evidence="1" type="ORF">GCM10007390_26320</name>
</gene>
<proteinExistence type="predicted"/>
<evidence type="ECO:0008006" key="3">
    <source>
        <dbReference type="Google" id="ProtNLM"/>
    </source>
</evidence>
<comment type="caution">
    <text evidence="1">The sequence shown here is derived from an EMBL/GenBank/DDBJ whole genome shotgun (WGS) entry which is preliminary data.</text>
</comment>
<dbReference type="PROSITE" id="PS51257">
    <property type="entry name" value="PROKAR_LIPOPROTEIN"/>
    <property type="match status" value="1"/>
</dbReference>
<sequence>MKSFVFLFFIGFVLVSCFGPPEGYDAGGPITQYLHGRWKLEKVVTPSGTKTGFQIGYIEIIETGNNGEGNYDKVFRNDSLIATYEWLRTPYSASTSNMTVTLSYVGWVTRHIRIRRGPDRTTLETTGYVSEIGSAEDSVRYHYVRTE</sequence>
<dbReference type="AlphaFoldDB" id="A0A8J3D404"/>
<evidence type="ECO:0000313" key="2">
    <source>
        <dbReference type="Proteomes" id="UP000598271"/>
    </source>
</evidence>
<protein>
    <recommendedName>
        <fullName evidence="3">Lipocalin-like domain-containing protein</fullName>
    </recommendedName>
</protein>
<evidence type="ECO:0000313" key="1">
    <source>
        <dbReference type="EMBL" id="GHB71269.1"/>
    </source>
</evidence>
<accession>A0A8J3D404</accession>
<keyword evidence="2" id="KW-1185">Reference proteome</keyword>
<name>A0A8J3D404_9BACT</name>
<dbReference type="EMBL" id="BMXF01000002">
    <property type="protein sequence ID" value="GHB71269.1"/>
    <property type="molecule type" value="Genomic_DNA"/>
</dbReference>
<reference evidence="1 2" key="1">
    <citation type="journal article" date="2014" name="Int. J. Syst. Evol. Microbiol.">
        <title>Complete genome sequence of Corynebacterium casei LMG S-19264T (=DSM 44701T), isolated from a smear-ripened cheese.</title>
        <authorList>
            <consortium name="US DOE Joint Genome Institute (JGI-PGF)"/>
            <person name="Walter F."/>
            <person name="Albersmeier A."/>
            <person name="Kalinowski J."/>
            <person name="Ruckert C."/>
        </authorList>
    </citation>
    <scope>NUCLEOTIDE SEQUENCE [LARGE SCALE GENOMIC DNA]</scope>
    <source>
        <strain evidence="1 2">KCTC 12866</strain>
    </source>
</reference>
<dbReference type="Proteomes" id="UP000598271">
    <property type="component" value="Unassembled WGS sequence"/>
</dbReference>
<organism evidence="1 2">
    <name type="scientific">Persicitalea jodogahamensis</name>
    <dbReference type="NCBI Taxonomy" id="402147"/>
    <lineage>
        <taxon>Bacteria</taxon>
        <taxon>Pseudomonadati</taxon>
        <taxon>Bacteroidota</taxon>
        <taxon>Cytophagia</taxon>
        <taxon>Cytophagales</taxon>
        <taxon>Spirosomataceae</taxon>
        <taxon>Persicitalea</taxon>
    </lineage>
</organism>